<dbReference type="GeneID" id="138928303"/>
<evidence type="ECO:0000256" key="1">
    <source>
        <dbReference type="SAM" id="SignalP"/>
    </source>
</evidence>
<dbReference type="RefSeq" id="XP_070141141.1">
    <property type="nucleotide sequence ID" value="XM_070285040.1"/>
</dbReference>
<reference evidence="3" key="1">
    <citation type="submission" date="2025-08" db="UniProtKB">
        <authorList>
            <consortium name="RefSeq"/>
        </authorList>
    </citation>
    <scope>IDENTIFICATION</scope>
    <source>
        <strain evidence="3">14028-0561.14</strain>
        <tissue evidence="3">Whole fly</tissue>
    </source>
</reference>
<organism evidence="2 3">
    <name type="scientific">Drosophila kikkawai</name>
    <name type="common">Fruit fly</name>
    <dbReference type="NCBI Taxonomy" id="30033"/>
    <lineage>
        <taxon>Eukaryota</taxon>
        <taxon>Metazoa</taxon>
        <taxon>Ecdysozoa</taxon>
        <taxon>Arthropoda</taxon>
        <taxon>Hexapoda</taxon>
        <taxon>Insecta</taxon>
        <taxon>Pterygota</taxon>
        <taxon>Neoptera</taxon>
        <taxon>Endopterygota</taxon>
        <taxon>Diptera</taxon>
        <taxon>Brachycera</taxon>
        <taxon>Muscomorpha</taxon>
        <taxon>Ephydroidea</taxon>
        <taxon>Drosophilidae</taxon>
        <taxon>Drosophila</taxon>
        <taxon>Sophophora</taxon>
    </lineage>
</organism>
<keyword evidence="1" id="KW-0732">Signal</keyword>
<keyword evidence="2" id="KW-1185">Reference proteome</keyword>
<protein>
    <submittedName>
        <fullName evidence="3">Uncharacterized protein</fullName>
    </submittedName>
</protein>
<feature type="chain" id="PRO_5046844426" evidence="1">
    <location>
        <begin position="20"/>
        <end position="108"/>
    </location>
</feature>
<evidence type="ECO:0000313" key="3">
    <source>
        <dbReference type="RefSeq" id="XP_070141141.1"/>
    </source>
</evidence>
<feature type="signal peptide" evidence="1">
    <location>
        <begin position="1"/>
        <end position="19"/>
    </location>
</feature>
<dbReference type="Proteomes" id="UP001652661">
    <property type="component" value="Chromosome 3L"/>
</dbReference>
<name>A0ABM4GEJ9_DROKI</name>
<evidence type="ECO:0000313" key="2">
    <source>
        <dbReference type="Proteomes" id="UP001652661"/>
    </source>
</evidence>
<accession>A0ABM4GEJ9</accession>
<proteinExistence type="predicted"/>
<sequence length="108" mass="12483">MAKLTIILFLFALCAVATSNHFYHLISRTDHSTVTFSPLIHHNMHIEIQGETEKVNEFLKKVDEGRVRLEGPYPGIDIQKKFIPWCGTVDEEDLEKTKDKNIITEEEE</sequence>
<gene>
    <name evidence="3" type="primary">LOC138928303</name>
</gene>